<sequence length="202" mass="23941">TLIDPQVDLNEEETILIIRRLHKVLRPFLLRRLKKEVESQLPEKVEYVIKCDMSAIQRVLYRHMQGRGILLTDGSEKDKKGKGGAKTLMNTIMQLKKICNHPYMFPHIEVRYMFPHIEVRYMFPHIEESFAEHLGFPNGVISGHELYRASGKFELLDRILPKLHVTNHRVLLFCQMTSLMTIMEDYFAYRNFLYLRLDGMYL</sequence>
<evidence type="ECO:0000256" key="1">
    <source>
        <dbReference type="ARBA" id="ARBA00007025"/>
    </source>
</evidence>
<reference evidence="3" key="2">
    <citation type="submission" date="2014-03" db="EMBL/GenBank/DDBJ databases">
        <authorList>
            <person name="Genoscope - CEA"/>
        </authorList>
    </citation>
    <scope>NUCLEOTIDE SEQUENCE</scope>
</reference>
<evidence type="ECO:0000313" key="4">
    <source>
        <dbReference type="Proteomes" id="UP000193380"/>
    </source>
</evidence>
<comment type="similarity">
    <text evidence="1">Belongs to the SNF2/RAD54 helicase family.</text>
</comment>
<dbReference type="AlphaFoldDB" id="A0A060YUH6"/>
<dbReference type="GO" id="GO:0005694">
    <property type="term" value="C:chromosome"/>
    <property type="evidence" value="ECO:0007669"/>
    <property type="project" value="UniProtKB-ARBA"/>
</dbReference>
<dbReference type="GO" id="GO:0005524">
    <property type="term" value="F:ATP binding"/>
    <property type="evidence" value="ECO:0007669"/>
    <property type="project" value="InterPro"/>
</dbReference>
<proteinExistence type="inferred from homology"/>
<dbReference type="InterPro" id="IPR000330">
    <property type="entry name" value="SNF2_N"/>
</dbReference>
<dbReference type="Gene3D" id="3.40.50.300">
    <property type="entry name" value="P-loop containing nucleotide triphosphate hydrolases"/>
    <property type="match status" value="1"/>
</dbReference>
<dbReference type="PaxDb" id="8022-A0A060YUH6"/>
<dbReference type="STRING" id="8022.A0A060YUH6"/>
<reference evidence="3" key="1">
    <citation type="journal article" date="2014" name="Nat. Commun.">
        <title>The rainbow trout genome provides novel insights into evolution after whole-genome duplication in vertebrates.</title>
        <authorList>
            <person name="Berthelot C."/>
            <person name="Brunet F."/>
            <person name="Chalopin D."/>
            <person name="Juanchich A."/>
            <person name="Bernard M."/>
            <person name="Noel B."/>
            <person name="Bento P."/>
            <person name="Da Silva C."/>
            <person name="Labadie K."/>
            <person name="Alberti A."/>
            <person name="Aury J.M."/>
            <person name="Louis A."/>
            <person name="Dehais P."/>
            <person name="Bardou P."/>
            <person name="Montfort J."/>
            <person name="Klopp C."/>
            <person name="Cabau C."/>
            <person name="Gaspin C."/>
            <person name="Thorgaard G.H."/>
            <person name="Boussaha M."/>
            <person name="Quillet E."/>
            <person name="Guyomard R."/>
            <person name="Galiana D."/>
            <person name="Bobe J."/>
            <person name="Volff J.N."/>
            <person name="Genet C."/>
            <person name="Wincker P."/>
            <person name="Jaillon O."/>
            <person name="Roest Crollius H."/>
            <person name="Guiguen Y."/>
        </authorList>
    </citation>
    <scope>NUCLEOTIDE SEQUENCE [LARGE SCALE GENOMIC DNA]</scope>
</reference>
<dbReference type="PANTHER" id="PTHR10799">
    <property type="entry name" value="SNF2/RAD54 HELICASE FAMILY"/>
    <property type="match status" value="1"/>
</dbReference>
<dbReference type="SUPFAM" id="SSF52540">
    <property type="entry name" value="P-loop containing nucleoside triphosphate hydrolases"/>
    <property type="match status" value="1"/>
</dbReference>
<evidence type="ECO:0000259" key="2">
    <source>
        <dbReference type="Pfam" id="PF00176"/>
    </source>
</evidence>
<dbReference type="InterPro" id="IPR027417">
    <property type="entry name" value="P-loop_NTPase"/>
</dbReference>
<feature type="non-terminal residue" evidence="3">
    <location>
        <position position="1"/>
    </location>
</feature>
<accession>A0A060YUH6</accession>
<dbReference type="InterPro" id="IPR038718">
    <property type="entry name" value="SNF2-like_sf"/>
</dbReference>
<protein>
    <recommendedName>
        <fullName evidence="2">SNF2 N-terminal domain-containing protein</fullName>
    </recommendedName>
</protein>
<dbReference type="Pfam" id="PF00176">
    <property type="entry name" value="SNF2-rel_dom"/>
    <property type="match status" value="1"/>
</dbReference>
<evidence type="ECO:0000313" key="3">
    <source>
        <dbReference type="EMBL" id="CDQ95533.1"/>
    </source>
</evidence>
<dbReference type="Proteomes" id="UP000193380">
    <property type="component" value="Unassembled WGS sequence"/>
</dbReference>
<name>A0A060YUH6_ONCMY</name>
<feature type="domain" description="SNF2 N-terminal" evidence="2">
    <location>
        <begin position="12"/>
        <end position="104"/>
    </location>
</feature>
<dbReference type="Gene3D" id="3.40.50.10810">
    <property type="entry name" value="Tandem AAA-ATPase domain"/>
    <property type="match status" value="1"/>
</dbReference>
<gene>
    <name evidence="3" type="ORF">GSONMT00030008001</name>
</gene>
<organism evidence="3 4">
    <name type="scientific">Oncorhynchus mykiss</name>
    <name type="common">Rainbow trout</name>
    <name type="synonym">Salmo gairdneri</name>
    <dbReference type="NCBI Taxonomy" id="8022"/>
    <lineage>
        <taxon>Eukaryota</taxon>
        <taxon>Metazoa</taxon>
        <taxon>Chordata</taxon>
        <taxon>Craniata</taxon>
        <taxon>Vertebrata</taxon>
        <taxon>Euteleostomi</taxon>
        <taxon>Actinopterygii</taxon>
        <taxon>Neopterygii</taxon>
        <taxon>Teleostei</taxon>
        <taxon>Protacanthopterygii</taxon>
        <taxon>Salmoniformes</taxon>
        <taxon>Salmonidae</taxon>
        <taxon>Salmoninae</taxon>
        <taxon>Oncorhynchus</taxon>
    </lineage>
</organism>
<dbReference type="EMBL" id="FR921497">
    <property type="protein sequence ID" value="CDQ95533.1"/>
    <property type="molecule type" value="Genomic_DNA"/>
</dbReference>